<evidence type="ECO:0000313" key="2">
    <source>
        <dbReference type="Proteomes" id="UP000324705"/>
    </source>
</evidence>
<accession>A0A9R1QP26</accession>
<name>A0A9R1QP26_TRITD</name>
<keyword evidence="2" id="KW-1185">Reference proteome</keyword>
<dbReference type="AlphaFoldDB" id="A0A9R1QP26"/>
<reference evidence="1 2" key="1">
    <citation type="submission" date="2017-09" db="EMBL/GenBank/DDBJ databases">
        <authorList>
            <consortium name="International Durum Wheat Genome Sequencing Consortium (IDWGSC)"/>
            <person name="Milanesi L."/>
        </authorList>
    </citation>
    <scope>NUCLEOTIDE SEQUENCE [LARGE SCALE GENOMIC DNA]</scope>
    <source>
        <strain evidence="2">cv. Svevo</strain>
    </source>
</reference>
<sequence length="87" mass="9281">MAICFMLALSSQDNPDVFLCLEELLMDDIHRLPGGSSNVATEASNGCFSWDGSPEIPTLKDLNFQARQGMRVALCGTVGSGKSSLIT</sequence>
<dbReference type="Proteomes" id="UP000324705">
    <property type="component" value="Chromosome 3B"/>
</dbReference>
<dbReference type="EMBL" id="LT934116">
    <property type="protein sequence ID" value="VAH80990.1"/>
    <property type="molecule type" value="Genomic_DNA"/>
</dbReference>
<proteinExistence type="predicted"/>
<protein>
    <submittedName>
        <fullName evidence="1">Uncharacterized protein</fullName>
    </submittedName>
</protein>
<dbReference type="Gene3D" id="3.40.50.300">
    <property type="entry name" value="P-loop containing nucleotide triphosphate hydrolases"/>
    <property type="match status" value="1"/>
</dbReference>
<gene>
    <name evidence="1" type="ORF">TRITD_3Bv1G188560</name>
</gene>
<dbReference type="Gramene" id="TRITD3Bv1G188560.1">
    <property type="protein sequence ID" value="TRITD3Bv1G188560.1"/>
    <property type="gene ID" value="TRITD3Bv1G188560"/>
</dbReference>
<dbReference type="SUPFAM" id="SSF52540">
    <property type="entry name" value="P-loop containing nucleoside triphosphate hydrolases"/>
    <property type="match status" value="1"/>
</dbReference>
<evidence type="ECO:0000313" key="1">
    <source>
        <dbReference type="EMBL" id="VAH80990.1"/>
    </source>
</evidence>
<organism evidence="1 2">
    <name type="scientific">Triticum turgidum subsp. durum</name>
    <name type="common">Durum wheat</name>
    <name type="synonym">Triticum durum</name>
    <dbReference type="NCBI Taxonomy" id="4567"/>
    <lineage>
        <taxon>Eukaryota</taxon>
        <taxon>Viridiplantae</taxon>
        <taxon>Streptophyta</taxon>
        <taxon>Embryophyta</taxon>
        <taxon>Tracheophyta</taxon>
        <taxon>Spermatophyta</taxon>
        <taxon>Magnoliopsida</taxon>
        <taxon>Liliopsida</taxon>
        <taxon>Poales</taxon>
        <taxon>Poaceae</taxon>
        <taxon>BOP clade</taxon>
        <taxon>Pooideae</taxon>
        <taxon>Triticodae</taxon>
        <taxon>Triticeae</taxon>
        <taxon>Triticinae</taxon>
        <taxon>Triticum</taxon>
    </lineage>
</organism>
<dbReference type="InterPro" id="IPR027417">
    <property type="entry name" value="P-loop_NTPase"/>
</dbReference>